<dbReference type="Proteomes" id="UP000028492">
    <property type="component" value="Chromosome"/>
</dbReference>
<feature type="domain" description="Enoyl reductase (ER)" evidence="2">
    <location>
        <begin position="10"/>
        <end position="293"/>
    </location>
</feature>
<dbReference type="HOGENOM" id="CLU_026673_3_3_11"/>
<dbReference type="eggNOG" id="COG0604">
    <property type="taxonomic scope" value="Bacteria"/>
</dbReference>
<dbReference type="CDD" id="cd05289">
    <property type="entry name" value="MDR_like_2"/>
    <property type="match status" value="1"/>
</dbReference>
<accession>A0A075UPT1</accession>
<dbReference type="Pfam" id="PF08240">
    <property type="entry name" value="ADH_N"/>
    <property type="match status" value="1"/>
</dbReference>
<dbReference type="EMBL" id="CP008953">
    <property type="protein sequence ID" value="AIG74529.1"/>
    <property type="molecule type" value="Genomic_DNA"/>
</dbReference>
<dbReference type="Pfam" id="PF00107">
    <property type="entry name" value="ADH_zinc_N"/>
    <property type="match status" value="1"/>
</dbReference>
<dbReference type="STRING" id="208439.AJAP_08110"/>
<sequence length="296" mass="30219">MRAITITQYGEPDVLRLTDAPLPEPGPGQVRVAVKAAGVNPIDWKIRSGAMAEVRPVDFPHILGLELAGVVDAVGEGADFAVGDEVFGWSETGTYAEYALASTVIRKPAELSWAEAAALPIAGETALRVLGELEVKPDETVVIHGASGQVGRIATQAAVALGATVIGLAGASSLDEVKALGAVPVQYGDGWVSRVRSAAPDGVDAVFDAAGYGVLGDSVELLGSPDRLITIADPAAYEQGLKFSAGGSETAAVLEDLVTRGLKLKLGSSYALADAASAHRESATGHAGGKITLTLE</sequence>
<dbReference type="InterPro" id="IPR011032">
    <property type="entry name" value="GroES-like_sf"/>
</dbReference>
<evidence type="ECO:0000313" key="4">
    <source>
        <dbReference type="Proteomes" id="UP000028492"/>
    </source>
</evidence>
<dbReference type="SMART" id="SM00829">
    <property type="entry name" value="PKS_ER"/>
    <property type="match status" value="1"/>
</dbReference>
<dbReference type="KEGG" id="aja:AJAP_08110"/>
<evidence type="ECO:0000313" key="3">
    <source>
        <dbReference type="EMBL" id="AIG74529.1"/>
    </source>
</evidence>
<dbReference type="InterPro" id="IPR013154">
    <property type="entry name" value="ADH-like_N"/>
</dbReference>
<dbReference type="PANTHER" id="PTHR44154">
    <property type="entry name" value="QUINONE OXIDOREDUCTASE"/>
    <property type="match status" value="1"/>
</dbReference>
<dbReference type="InterPro" id="IPR036291">
    <property type="entry name" value="NAD(P)-bd_dom_sf"/>
</dbReference>
<reference evidence="3 4" key="1">
    <citation type="journal article" date="2014" name="J. Biotechnol.">
        <title>Complete genome sequence of the actinobacterium Amycolatopsis japonica MG417-CF17(T) (=DSM 44213T) producing (S,S)-N,N'-ethylenediaminedisuccinic acid.</title>
        <authorList>
            <person name="Stegmann E."/>
            <person name="Albersmeier A."/>
            <person name="Spohn M."/>
            <person name="Gert H."/>
            <person name="Weber T."/>
            <person name="Wohlleben W."/>
            <person name="Kalinowski J."/>
            <person name="Ruckert C."/>
        </authorList>
    </citation>
    <scope>NUCLEOTIDE SEQUENCE [LARGE SCALE GENOMIC DNA]</scope>
    <source>
        <strain evidence="4">MG417-CF17 (DSM 44213)</strain>
    </source>
</reference>
<dbReference type="Gene3D" id="3.90.180.10">
    <property type="entry name" value="Medium-chain alcohol dehydrogenases, catalytic domain"/>
    <property type="match status" value="1"/>
</dbReference>
<dbReference type="PANTHER" id="PTHR44154:SF1">
    <property type="entry name" value="QUINONE OXIDOREDUCTASE"/>
    <property type="match status" value="1"/>
</dbReference>
<evidence type="ECO:0000256" key="1">
    <source>
        <dbReference type="ARBA" id="ARBA00022857"/>
    </source>
</evidence>
<dbReference type="SUPFAM" id="SSF51735">
    <property type="entry name" value="NAD(P)-binding Rossmann-fold domains"/>
    <property type="match status" value="1"/>
</dbReference>
<evidence type="ECO:0000259" key="2">
    <source>
        <dbReference type="SMART" id="SM00829"/>
    </source>
</evidence>
<dbReference type="Gene3D" id="3.40.50.720">
    <property type="entry name" value="NAD(P)-binding Rossmann-like Domain"/>
    <property type="match status" value="1"/>
</dbReference>
<dbReference type="InterPro" id="IPR020843">
    <property type="entry name" value="ER"/>
</dbReference>
<gene>
    <name evidence="3" type="ORF">AJAP_08110</name>
</gene>
<organism evidence="3 4">
    <name type="scientific">Amycolatopsis japonica</name>
    <dbReference type="NCBI Taxonomy" id="208439"/>
    <lineage>
        <taxon>Bacteria</taxon>
        <taxon>Bacillati</taxon>
        <taxon>Actinomycetota</taxon>
        <taxon>Actinomycetes</taxon>
        <taxon>Pseudonocardiales</taxon>
        <taxon>Pseudonocardiaceae</taxon>
        <taxon>Amycolatopsis</taxon>
        <taxon>Amycolatopsis japonica group</taxon>
    </lineage>
</organism>
<keyword evidence="1" id="KW-0521">NADP</keyword>
<dbReference type="AlphaFoldDB" id="A0A075UPT1"/>
<dbReference type="SUPFAM" id="SSF50129">
    <property type="entry name" value="GroES-like"/>
    <property type="match status" value="1"/>
</dbReference>
<dbReference type="InterPro" id="IPR013149">
    <property type="entry name" value="ADH-like_C"/>
</dbReference>
<keyword evidence="4" id="KW-1185">Reference proteome</keyword>
<name>A0A075UPT1_9PSEU</name>
<dbReference type="RefSeq" id="WP_038509327.1">
    <property type="nucleotide sequence ID" value="NZ_CP008953.1"/>
</dbReference>
<proteinExistence type="predicted"/>
<protein>
    <recommendedName>
        <fullName evidence="2">Enoyl reductase (ER) domain-containing protein</fullName>
    </recommendedName>
</protein>
<dbReference type="InterPro" id="IPR051603">
    <property type="entry name" value="Zinc-ADH_QOR/CCCR"/>
</dbReference>
<dbReference type="GO" id="GO:0016491">
    <property type="term" value="F:oxidoreductase activity"/>
    <property type="evidence" value="ECO:0007669"/>
    <property type="project" value="InterPro"/>
</dbReference>